<dbReference type="EMBL" id="JAZHXJ010002862">
    <property type="protein sequence ID" value="KAL1836343.1"/>
    <property type="molecule type" value="Genomic_DNA"/>
</dbReference>
<evidence type="ECO:0000256" key="3">
    <source>
        <dbReference type="SAM" id="MobiDB-lite"/>
    </source>
</evidence>
<dbReference type="Gene3D" id="3.20.20.70">
    <property type="entry name" value="Aldolase class I"/>
    <property type="match status" value="1"/>
</dbReference>
<evidence type="ECO:0000313" key="6">
    <source>
        <dbReference type="Proteomes" id="UP001586593"/>
    </source>
</evidence>
<gene>
    <name evidence="5" type="ORF">VTK73DRAFT_5088</name>
</gene>
<sequence length="323" mass="34831">MLPGRFRSVPSSRKMAIHVDLVVARGVVADEAHGGGQGGDELVVEEPRGLGRVDRAIDDRDVVPSARAGLGQKFGTVRGARGHDRGLLRQAGPSIVGAVVSTWLLMLPKRSTFGLATSVMASYDSRSMASAEQTRSGGPRHRLKSPQPWVMRGLGGPPVDPLRGGWPALVPGLSGEISPHLPAMAEVHIQCIDDLKEAASRKMGTMVKEFFNEGADDCHTVLENEQAWSLYRIRPRVMRNVETIDTTTQLLGSTVPVPFSIGPASMQRLCHPEGEVATSKGAAALGLPMGVSTFATRTLEDIIAHRDPSVPYVMQLRGSRRWR</sequence>
<evidence type="ECO:0000256" key="1">
    <source>
        <dbReference type="ARBA" id="ARBA00001917"/>
    </source>
</evidence>
<dbReference type="InterPro" id="IPR000262">
    <property type="entry name" value="FMN-dep_DH"/>
</dbReference>
<dbReference type="InterPro" id="IPR037396">
    <property type="entry name" value="FMN_HAD"/>
</dbReference>
<dbReference type="SUPFAM" id="SSF51395">
    <property type="entry name" value="FMN-linked oxidoreductases"/>
    <property type="match status" value="1"/>
</dbReference>
<dbReference type="PANTHER" id="PTHR10578:SF149">
    <property type="entry name" value="2-HYDROXYACID OXIDASE 2"/>
    <property type="match status" value="1"/>
</dbReference>
<proteinExistence type="predicted"/>
<dbReference type="Pfam" id="PF01070">
    <property type="entry name" value="FMN_dh"/>
    <property type="match status" value="1"/>
</dbReference>
<comment type="caution">
    <text evidence="5">The sequence shown here is derived from an EMBL/GenBank/DDBJ whole genome shotgun (WGS) entry which is preliminary data.</text>
</comment>
<dbReference type="PROSITE" id="PS51349">
    <property type="entry name" value="FMN_HYDROXY_ACID_DH_2"/>
    <property type="match status" value="1"/>
</dbReference>
<comment type="cofactor">
    <cofactor evidence="1">
        <name>FMN</name>
        <dbReference type="ChEBI" id="CHEBI:58210"/>
    </cofactor>
</comment>
<feature type="domain" description="FMN hydroxy acid dehydrogenase" evidence="4">
    <location>
        <begin position="184"/>
        <end position="323"/>
    </location>
</feature>
<dbReference type="PANTHER" id="PTHR10578">
    <property type="entry name" value="S -2-HYDROXY-ACID OXIDASE-RELATED"/>
    <property type="match status" value="1"/>
</dbReference>
<evidence type="ECO:0000313" key="5">
    <source>
        <dbReference type="EMBL" id="KAL1836343.1"/>
    </source>
</evidence>
<evidence type="ECO:0000259" key="4">
    <source>
        <dbReference type="PROSITE" id="PS51349"/>
    </source>
</evidence>
<dbReference type="Proteomes" id="UP001586593">
    <property type="component" value="Unassembled WGS sequence"/>
</dbReference>
<keyword evidence="6" id="KW-1185">Reference proteome</keyword>
<organism evidence="5 6">
    <name type="scientific">Phialemonium thermophilum</name>
    <dbReference type="NCBI Taxonomy" id="223376"/>
    <lineage>
        <taxon>Eukaryota</taxon>
        <taxon>Fungi</taxon>
        <taxon>Dikarya</taxon>
        <taxon>Ascomycota</taxon>
        <taxon>Pezizomycotina</taxon>
        <taxon>Sordariomycetes</taxon>
        <taxon>Sordariomycetidae</taxon>
        <taxon>Cephalothecales</taxon>
        <taxon>Cephalothecaceae</taxon>
        <taxon>Phialemonium</taxon>
    </lineage>
</organism>
<feature type="region of interest" description="Disordered" evidence="3">
    <location>
        <begin position="129"/>
        <end position="151"/>
    </location>
</feature>
<dbReference type="InterPro" id="IPR013785">
    <property type="entry name" value="Aldolase_TIM"/>
</dbReference>
<name>A0ABR3V4Y3_9PEZI</name>
<reference evidence="5 6" key="1">
    <citation type="journal article" date="2024" name="Commun. Biol.">
        <title>Comparative genomic analysis of thermophilic fungi reveals convergent evolutionary adaptations and gene losses.</title>
        <authorList>
            <person name="Steindorff A.S."/>
            <person name="Aguilar-Pontes M.V."/>
            <person name="Robinson A.J."/>
            <person name="Andreopoulos B."/>
            <person name="LaButti K."/>
            <person name="Kuo A."/>
            <person name="Mondo S."/>
            <person name="Riley R."/>
            <person name="Otillar R."/>
            <person name="Haridas S."/>
            <person name="Lipzen A."/>
            <person name="Grimwood J."/>
            <person name="Schmutz J."/>
            <person name="Clum A."/>
            <person name="Reid I.D."/>
            <person name="Moisan M.C."/>
            <person name="Butler G."/>
            <person name="Nguyen T.T.M."/>
            <person name="Dewar K."/>
            <person name="Conant G."/>
            <person name="Drula E."/>
            <person name="Henrissat B."/>
            <person name="Hansel C."/>
            <person name="Singer S."/>
            <person name="Hutchinson M.I."/>
            <person name="de Vries R.P."/>
            <person name="Natvig D.O."/>
            <person name="Powell A.J."/>
            <person name="Tsang A."/>
            <person name="Grigoriev I.V."/>
        </authorList>
    </citation>
    <scope>NUCLEOTIDE SEQUENCE [LARGE SCALE GENOMIC DNA]</scope>
    <source>
        <strain evidence="5 6">ATCC 24622</strain>
    </source>
</reference>
<protein>
    <recommendedName>
        <fullName evidence="4">FMN hydroxy acid dehydrogenase domain-containing protein</fullName>
    </recommendedName>
</protein>
<keyword evidence="2" id="KW-0560">Oxidoreductase</keyword>
<accession>A0ABR3V4Y3</accession>
<evidence type="ECO:0000256" key="2">
    <source>
        <dbReference type="ARBA" id="ARBA00023002"/>
    </source>
</evidence>